<dbReference type="KEGG" id="dap:Dacet_3002"/>
<feature type="domain" description="Polyphosphate kinase C-terminal" evidence="11">
    <location>
        <begin position="318"/>
        <end position="482"/>
    </location>
</feature>
<name>D4H748_DENA2</name>
<feature type="domain" description="Polyphosphate kinase middle" evidence="8">
    <location>
        <begin position="122"/>
        <end position="292"/>
    </location>
</feature>
<feature type="binding site" evidence="6">
    <location>
        <position position="392"/>
    </location>
    <ligand>
        <name>Mg(2+)</name>
        <dbReference type="ChEBI" id="CHEBI:18420"/>
    </ligand>
</feature>
<evidence type="ECO:0000259" key="11">
    <source>
        <dbReference type="Pfam" id="PF17941"/>
    </source>
</evidence>
<evidence type="ECO:0000256" key="5">
    <source>
        <dbReference type="ARBA" id="ARBA00022840"/>
    </source>
</evidence>
<evidence type="ECO:0000259" key="8">
    <source>
        <dbReference type="Pfam" id="PF02503"/>
    </source>
</evidence>
<dbReference type="HOGENOM" id="CLU_009678_5_0_0"/>
<feature type="domain" description="Polyphosphate kinase N-terminal" evidence="9">
    <location>
        <begin position="7"/>
        <end position="111"/>
    </location>
</feature>
<protein>
    <recommendedName>
        <fullName evidence="6 7">Polyphosphate kinase</fullName>
        <ecNumber evidence="6 7">2.7.4.1</ecNumber>
    </recommendedName>
    <alternativeName>
        <fullName evidence="6">ATP-polyphosphate phosphotransferase</fullName>
    </alternativeName>
    <alternativeName>
        <fullName evidence="6">Polyphosphoric acid kinase</fullName>
    </alternativeName>
</protein>
<dbReference type="SUPFAM" id="SSF56024">
    <property type="entry name" value="Phospholipase D/nuclease"/>
    <property type="match status" value="2"/>
</dbReference>
<sequence>MSEQTPFINRELSWLEFNRRVLMEAVDPDVPLLEKLKFLAIFSSNLDEFFMIRVGGLKDQHDAGYRKTDIAGMTPAEQLEKISAKAHELTHLRQGIFVQVKSDLEKKGIVIAPEVDPELDEITEAIFNEEIYPVISPVTLSSANPMPFIYNFRLSVYAVLKKGGEIYHSIIILPESMQRIFRVKLEKTYYIFAEDVLKRYLPLVFPDYEIVDSYCLRVTRNADLSLEEEGAEDLLVSIKKYLKTRRKGGICRLEVDGRLPSDILDKMAELMQFEKDDVYVIDDVIDMTSLFGITAEKPELCYPPFKSKLPEGFDEKTDIFEFIKQKDVIMYRPYHDFSFISRLVAKASTDSSVVSIKMTIYRANKNSTIMENLMKAARNGKHVSVVIELKARFDEARNVDWAAMLEEAGCIVTYGIVGLKIHSKNLLIVRKEKGRIVRYSHMSTGNFNEMTAGIYTDVDYVTADEEVGRDSAALFNFLMGYTEIANWKHFYLAPRSIKSKLLELIDEEISHAKAGKKARIIVKVNSIMEKMLVDKIIEASQAGVNIDLIVRGICAIQPGLQGLTENVTVRSIVGRFLEHPRIMYFYADGQERIFFSTADWMERNMDRRVELLFEVSIQHGKDFLKEILDENLKDNQKAWVQKGVEYKKVKANSNKFNHQEYRAYNI</sequence>
<dbReference type="RefSeq" id="WP_013012237.1">
    <property type="nucleotide sequence ID" value="NC_013943.1"/>
</dbReference>
<evidence type="ECO:0000256" key="2">
    <source>
        <dbReference type="ARBA" id="ARBA00022679"/>
    </source>
</evidence>
<dbReference type="Pfam" id="PF02503">
    <property type="entry name" value="PP_kinase"/>
    <property type="match status" value="1"/>
</dbReference>
<evidence type="ECO:0000256" key="7">
    <source>
        <dbReference type="RuleBase" id="RU003800"/>
    </source>
</evidence>
<evidence type="ECO:0000313" key="13">
    <source>
        <dbReference type="Proteomes" id="UP000002012"/>
    </source>
</evidence>
<dbReference type="FunCoup" id="D4H748">
    <property type="interactions" value="239"/>
</dbReference>
<keyword evidence="6" id="KW-0479">Metal-binding</keyword>
<dbReference type="OrthoDB" id="9761456at2"/>
<dbReference type="GO" id="GO:0006799">
    <property type="term" value="P:polyphosphate biosynthetic process"/>
    <property type="evidence" value="ECO:0007669"/>
    <property type="project" value="UniProtKB-UniRule"/>
</dbReference>
<dbReference type="InterPro" id="IPR041108">
    <property type="entry name" value="PP_kinase_C_1"/>
</dbReference>
<dbReference type="GO" id="GO:0009358">
    <property type="term" value="C:polyphosphate kinase complex"/>
    <property type="evidence" value="ECO:0007669"/>
    <property type="project" value="InterPro"/>
</dbReference>
<gene>
    <name evidence="6" type="primary">ppk</name>
    <name evidence="12" type="ordered locus">Dacet_3002</name>
</gene>
<keyword evidence="6" id="KW-0460">Magnesium</keyword>
<evidence type="ECO:0000256" key="6">
    <source>
        <dbReference type="HAMAP-Rule" id="MF_00347"/>
    </source>
</evidence>
<dbReference type="STRING" id="522772.Dacet_3002"/>
<dbReference type="InterPro" id="IPR025198">
    <property type="entry name" value="PPK_N_dom"/>
</dbReference>
<dbReference type="GO" id="GO:0008976">
    <property type="term" value="F:polyphosphate kinase activity"/>
    <property type="evidence" value="ECO:0007669"/>
    <property type="project" value="UniProtKB-UniRule"/>
</dbReference>
<reference evidence="12 13" key="1">
    <citation type="journal article" date="2010" name="Stand. Genomic Sci.">
        <title>Complete genome sequence of Denitrovibrio acetiphilus type strain (N2460).</title>
        <authorList>
            <person name="Kiss H."/>
            <person name="Lang E."/>
            <person name="Lapidus A."/>
            <person name="Copeland A."/>
            <person name="Nolan M."/>
            <person name="Glavina Del Rio T."/>
            <person name="Chen F."/>
            <person name="Lucas S."/>
            <person name="Tice H."/>
            <person name="Cheng J.F."/>
            <person name="Han C."/>
            <person name="Goodwin L."/>
            <person name="Pitluck S."/>
            <person name="Liolios K."/>
            <person name="Pati A."/>
            <person name="Ivanova N."/>
            <person name="Mavromatis K."/>
            <person name="Chen A."/>
            <person name="Palaniappan K."/>
            <person name="Land M."/>
            <person name="Hauser L."/>
            <person name="Chang Y.J."/>
            <person name="Jeffries C.D."/>
            <person name="Detter J.C."/>
            <person name="Brettin T."/>
            <person name="Spring S."/>
            <person name="Rohde M."/>
            <person name="Goker M."/>
            <person name="Woyke T."/>
            <person name="Bristow J."/>
            <person name="Eisen J.A."/>
            <person name="Markowitz V."/>
            <person name="Hugenholtz P."/>
            <person name="Kyrpides N.C."/>
            <person name="Klenk H.P."/>
        </authorList>
    </citation>
    <scope>NUCLEOTIDE SEQUENCE [LARGE SCALE GENOMIC DNA]</scope>
    <source>
        <strain evidence="13">DSM 12809 / NBRC 114555 / N2460</strain>
    </source>
</reference>
<feature type="binding site" evidence="6">
    <location>
        <position position="551"/>
    </location>
    <ligand>
        <name>ATP</name>
        <dbReference type="ChEBI" id="CHEBI:30616"/>
    </ligand>
</feature>
<dbReference type="CDD" id="cd09168">
    <property type="entry name" value="PLDc_PaPPK1_C2_like"/>
    <property type="match status" value="1"/>
</dbReference>
<comment type="function">
    <text evidence="6 7">Catalyzes the reversible transfer of the terminal phosphate of ATP to form a long-chain polyphosphate (polyP).</text>
</comment>
<keyword evidence="1 6" id="KW-0597">Phosphoprotein</keyword>
<dbReference type="Pfam" id="PF17941">
    <property type="entry name" value="PP_kinase_C_1"/>
    <property type="match status" value="1"/>
</dbReference>
<dbReference type="NCBIfam" id="NF003921">
    <property type="entry name" value="PRK05443.2-2"/>
    <property type="match status" value="1"/>
</dbReference>
<dbReference type="PANTHER" id="PTHR30218:SF0">
    <property type="entry name" value="POLYPHOSPHATE KINASE"/>
    <property type="match status" value="1"/>
</dbReference>
<proteinExistence type="inferred from homology"/>
<dbReference type="InterPro" id="IPR003414">
    <property type="entry name" value="PP_kinase"/>
</dbReference>
<dbReference type="NCBIfam" id="NF003917">
    <property type="entry name" value="PRK05443.1-1"/>
    <property type="match status" value="1"/>
</dbReference>
<dbReference type="PaxDb" id="522772-Dacet_3002"/>
<feature type="domain" description="Polyphosphate kinase C-terminal" evidence="10">
    <location>
        <begin position="492"/>
        <end position="656"/>
    </location>
</feature>
<dbReference type="GO" id="GO:0046872">
    <property type="term" value="F:metal ion binding"/>
    <property type="evidence" value="ECO:0007669"/>
    <property type="project" value="UniProtKB-KW"/>
</dbReference>
<dbReference type="NCBIfam" id="TIGR03705">
    <property type="entry name" value="poly_P_kin"/>
    <property type="match status" value="1"/>
</dbReference>
<evidence type="ECO:0000259" key="10">
    <source>
        <dbReference type="Pfam" id="PF13090"/>
    </source>
</evidence>
<dbReference type="eggNOG" id="COG0855">
    <property type="taxonomic scope" value="Bacteria"/>
</dbReference>
<dbReference type="EC" id="2.7.4.1" evidence="6 7"/>
<dbReference type="SUPFAM" id="SSF143724">
    <property type="entry name" value="PHP14-like"/>
    <property type="match status" value="1"/>
</dbReference>
<keyword evidence="5 6" id="KW-0067">ATP-binding</keyword>
<dbReference type="InterPro" id="IPR024953">
    <property type="entry name" value="PP_kinase_middle"/>
</dbReference>
<comment type="catalytic activity">
    <reaction evidence="6 7">
        <text>[phosphate](n) + ATP = [phosphate](n+1) + ADP</text>
        <dbReference type="Rhea" id="RHEA:19573"/>
        <dbReference type="Rhea" id="RHEA-COMP:9859"/>
        <dbReference type="Rhea" id="RHEA-COMP:14280"/>
        <dbReference type="ChEBI" id="CHEBI:16838"/>
        <dbReference type="ChEBI" id="CHEBI:30616"/>
        <dbReference type="ChEBI" id="CHEBI:456216"/>
        <dbReference type="EC" id="2.7.4.1"/>
    </reaction>
</comment>
<dbReference type="AlphaFoldDB" id="D4H748"/>
<dbReference type="Proteomes" id="UP000002012">
    <property type="component" value="Chromosome"/>
</dbReference>
<feature type="binding site" evidence="6">
    <location>
        <position position="45"/>
    </location>
    <ligand>
        <name>ATP</name>
        <dbReference type="ChEBI" id="CHEBI:30616"/>
    </ligand>
</feature>
<dbReference type="EMBL" id="CP001968">
    <property type="protein sequence ID" value="ADD69752.1"/>
    <property type="molecule type" value="Genomic_DNA"/>
</dbReference>
<feature type="binding site" evidence="6">
    <location>
        <position position="579"/>
    </location>
    <ligand>
        <name>ATP</name>
        <dbReference type="ChEBI" id="CHEBI:30616"/>
    </ligand>
</feature>
<dbReference type="Gene3D" id="3.30.870.10">
    <property type="entry name" value="Endonuclease Chain A"/>
    <property type="match status" value="2"/>
</dbReference>
<feature type="binding site" evidence="6">
    <location>
        <position position="455"/>
    </location>
    <ligand>
        <name>ATP</name>
        <dbReference type="ChEBI" id="CHEBI:30616"/>
    </ligand>
</feature>
<comment type="cofactor">
    <cofactor evidence="6">
        <name>Mg(2+)</name>
        <dbReference type="ChEBI" id="CHEBI:18420"/>
    </cofactor>
</comment>
<keyword evidence="2 6" id="KW-0808">Transferase</keyword>
<keyword evidence="4 6" id="KW-0418">Kinase</keyword>
<dbReference type="Gene3D" id="3.30.1840.10">
    <property type="entry name" value="Polyphosphate kinase middle domain"/>
    <property type="match status" value="1"/>
</dbReference>
<evidence type="ECO:0000256" key="4">
    <source>
        <dbReference type="ARBA" id="ARBA00022777"/>
    </source>
</evidence>
<dbReference type="SUPFAM" id="SSF140356">
    <property type="entry name" value="PPK N-terminal domain-like"/>
    <property type="match status" value="1"/>
</dbReference>
<dbReference type="Pfam" id="PF13090">
    <property type="entry name" value="PP_kinase_C"/>
    <property type="match status" value="1"/>
</dbReference>
<feature type="binding site" evidence="6">
    <location>
        <position position="362"/>
    </location>
    <ligand>
        <name>Mg(2+)</name>
        <dbReference type="ChEBI" id="CHEBI:18420"/>
    </ligand>
</feature>
<evidence type="ECO:0000313" key="12">
    <source>
        <dbReference type="EMBL" id="ADD69752.1"/>
    </source>
</evidence>
<dbReference type="PIRSF" id="PIRSF015589">
    <property type="entry name" value="PP_kinase"/>
    <property type="match status" value="1"/>
</dbReference>
<dbReference type="HAMAP" id="MF_00347">
    <property type="entry name" value="Polyphosphate_kinase"/>
    <property type="match status" value="1"/>
</dbReference>
<keyword evidence="13" id="KW-1185">Reference proteome</keyword>
<dbReference type="InterPro" id="IPR036830">
    <property type="entry name" value="PP_kinase_middle_dom_sf"/>
</dbReference>
<comment type="PTM">
    <text evidence="6 7">An intermediate of this reaction is the autophosphorylated ppk in which a phosphate is covalently linked to a histidine residue through a N-P bond.</text>
</comment>
<dbReference type="Gene3D" id="1.20.58.310">
    <property type="entry name" value="Polyphosphate kinase N-terminal domain"/>
    <property type="match status" value="1"/>
</dbReference>
<comment type="similarity">
    <text evidence="6 7">Belongs to the polyphosphate kinase 1 (PPK1) family.</text>
</comment>
<accession>D4H748</accession>
<dbReference type="Pfam" id="PF13089">
    <property type="entry name" value="PP_kinase_N"/>
    <property type="match status" value="1"/>
</dbReference>
<organism evidence="12 13">
    <name type="scientific">Denitrovibrio acetiphilus (strain DSM 12809 / NBRC 114555 / N2460)</name>
    <dbReference type="NCBI Taxonomy" id="522772"/>
    <lineage>
        <taxon>Bacteria</taxon>
        <taxon>Pseudomonadati</taxon>
        <taxon>Deferribacterota</taxon>
        <taxon>Deferribacteres</taxon>
        <taxon>Deferribacterales</taxon>
        <taxon>Geovibrionaceae</taxon>
        <taxon>Denitrovibrio</taxon>
    </lineage>
</organism>
<dbReference type="PANTHER" id="PTHR30218">
    <property type="entry name" value="POLYPHOSPHATE KINASE"/>
    <property type="match status" value="1"/>
</dbReference>
<feature type="active site" description="Phosphohistidine intermediate" evidence="6">
    <location>
        <position position="422"/>
    </location>
</feature>
<dbReference type="InterPro" id="IPR036832">
    <property type="entry name" value="PPK_N_dom_sf"/>
</dbReference>
<dbReference type="CDD" id="cd09165">
    <property type="entry name" value="PLDc_PaPPK1_C1_like"/>
    <property type="match status" value="1"/>
</dbReference>
<keyword evidence="3 6" id="KW-0547">Nucleotide-binding</keyword>
<evidence type="ECO:0000256" key="1">
    <source>
        <dbReference type="ARBA" id="ARBA00022553"/>
    </source>
</evidence>
<dbReference type="InParanoid" id="D4H748"/>
<evidence type="ECO:0000256" key="3">
    <source>
        <dbReference type="ARBA" id="ARBA00022741"/>
    </source>
</evidence>
<dbReference type="GO" id="GO:0005524">
    <property type="term" value="F:ATP binding"/>
    <property type="evidence" value="ECO:0007669"/>
    <property type="project" value="UniProtKB-KW"/>
</dbReference>
<evidence type="ECO:0000259" key="9">
    <source>
        <dbReference type="Pfam" id="PF13089"/>
    </source>
</evidence>
<dbReference type="InterPro" id="IPR025200">
    <property type="entry name" value="PPK_C_dom2"/>
</dbReference>